<protein>
    <submittedName>
        <fullName evidence="2">Uncharacterized protein</fullName>
    </submittedName>
</protein>
<reference evidence="2" key="1">
    <citation type="submission" date="2020-04" db="EMBL/GenBank/DDBJ databases">
        <authorList>
            <person name="Sombolestani A."/>
        </authorList>
    </citation>
    <scope>NUCLEOTIDE SEQUENCE</scope>
    <source>
        <strain evidence="2">R71697</strain>
    </source>
</reference>
<evidence type="ECO:0000313" key="2">
    <source>
        <dbReference type="EMBL" id="MBF0871484.1"/>
    </source>
</evidence>
<comment type="caution">
    <text evidence="2">The sequence shown here is derived from an EMBL/GenBank/DDBJ whole genome shotgun (WGS) entry which is preliminary data.</text>
</comment>
<organism evidence="2 3">
    <name type="scientific">Gluconobacter japonicus</name>
    <dbReference type="NCBI Taxonomy" id="376620"/>
    <lineage>
        <taxon>Bacteria</taxon>
        <taxon>Pseudomonadati</taxon>
        <taxon>Pseudomonadota</taxon>
        <taxon>Alphaproteobacteria</taxon>
        <taxon>Acetobacterales</taxon>
        <taxon>Acetobacteraceae</taxon>
        <taxon>Gluconobacter</taxon>
    </lineage>
</organism>
<dbReference type="EMBL" id="JABCQN010000005">
    <property type="protein sequence ID" value="MBF0871484.1"/>
    <property type="molecule type" value="Genomic_DNA"/>
</dbReference>
<dbReference type="RefSeq" id="WP_010502614.1">
    <property type="nucleotide sequence ID" value="NZ_JABCQN010000005.1"/>
</dbReference>
<name>A0A9Q2IUH2_GLUJA</name>
<evidence type="ECO:0000256" key="1">
    <source>
        <dbReference type="SAM" id="MobiDB-lite"/>
    </source>
</evidence>
<feature type="region of interest" description="Disordered" evidence="1">
    <location>
        <begin position="1"/>
        <end position="36"/>
    </location>
</feature>
<accession>A0A9Q2IUH2</accession>
<dbReference type="Proteomes" id="UP000661006">
    <property type="component" value="Unassembled WGS sequence"/>
</dbReference>
<feature type="compositionally biased region" description="Low complexity" evidence="1">
    <location>
        <begin position="1"/>
        <end position="21"/>
    </location>
</feature>
<reference evidence="2" key="2">
    <citation type="submission" date="2020-11" db="EMBL/GenBank/DDBJ databases">
        <title>Description of novel Gluconobacter species.</title>
        <authorList>
            <person name="Cleenwerck I."/>
            <person name="Cnockaert M."/>
            <person name="Borremans W."/>
            <person name="Wieme A.D."/>
            <person name="De Vuyst L."/>
            <person name="Vandamme P."/>
        </authorList>
    </citation>
    <scope>NUCLEOTIDE SEQUENCE</scope>
    <source>
        <strain evidence="2">R71697</strain>
    </source>
</reference>
<gene>
    <name evidence="2" type="ORF">HKD32_11570</name>
</gene>
<dbReference type="AlphaFoldDB" id="A0A9Q2IUH2"/>
<evidence type="ECO:0000313" key="3">
    <source>
        <dbReference type="Proteomes" id="UP000661006"/>
    </source>
</evidence>
<sequence>MSSTSRQTTSRSTTKKTATSARTKKAEPVVEAAQEPEAKVEVIETEVVSVPVVNPFLTDMVCAFDSAWYVREYPDVAAAGFDAATHYRESGYREGRQPNRFFSPHDYRAANPDLAEYEGDLFLHFIFYGIKEGRRLR</sequence>
<proteinExistence type="predicted"/>
<dbReference type="GeneID" id="81475339"/>